<evidence type="ECO:0000313" key="5">
    <source>
        <dbReference type="EMBL" id="EJT70797.1"/>
    </source>
</evidence>
<dbReference type="PANTHER" id="PTHR28256">
    <property type="entry name" value="RIBONUCLEASES P/MRP PROTEIN SUBUNIT POP7"/>
    <property type="match status" value="1"/>
</dbReference>
<dbReference type="STRING" id="644352.J3PE97"/>
<reference evidence="6" key="4">
    <citation type="journal article" date="2015" name="G3 (Bethesda)">
        <title>Genome sequences of three phytopathogenic species of the Magnaporthaceae family of fungi.</title>
        <authorList>
            <person name="Okagaki L.H."/>
            <person name="Nunes C.C."/>
            <person name="Sailsbery J."/>
            <person name="Clay B."/>
            <person name="Brown D."/>
            <person name="John T."/>
            <person name="Oh Y."/>
            <person name="Young N."/>
            <person name="Fitzgerald M."/>
            <person name="Haas B.J."/>
            <person name="Zeng Q."/>
            <person name="Young S."/>
            <person name="Adiconis X."/>
            <person name="Fan L."/>
            <person name="Levin J.Z."/>
            <person name="Mitchell T.K."/>
            <person name="Okubara P.A."/>
            <person name="Farman M.L."/>
            <person name="Kohn L.M."/>
            <person name="Birren B."/>
            <person name="Ma L.-J."/>
            <person name="Dean R.A."/>
        </authorList>
    </citation>
    <scope>NUCLEOTIDE SEQUENCE</scope>
    <source>
        <strain evidence="6">R3-111a-1</strain>
    </source>
</reference>
<evidence type="ECO:0000256" key="4">
    <source>
        <dbReference type="SAM" id="MobiDB-lite"/>
    </source>
</evidence>
<feature type="compositionally biased region" description="Acidic residues" evidence="4">
    <location>
        <begin position="191"/>
        <end position="204"/>
    </location>
</feature>
<keyword evidence="7" id="KW-1185">Reference proteome</keyword>
<feature type="region of interest" description="Disordered" evidence="4">
    <location>
        <begin position="191"/>
        <end position="259"/>
    </location>
</feature>
<proteinExistence type="predicted"/>
<dbReference type="Pfam" id="PF12328">
    <property type="entry name" value="Rpp20"/>
    <property type="match status" value="1"/>
</dbReference>
<evidence type="ECO:0000256" key="3">
    <source>
        <dbReference type="ARBA" id="ARBA00023242"/>
    </source>
</evidence>
<protein>
    <submittedName>
        <fullName evidence="5 6">Uncharacterized protein</fullName>
    </submittedName>
</protein>
<evidence type="ECO:0000256" key="2">
    <source>
        <dbReference type="ARBA" id="ARBA00022694"/>
    </source>
</evidence>
<dbReference type="GO" id="GO:0006364">
    <property type="term" value="P:rRNA processing"/>
    <property type="evidence" value="ECO:0007669"/>
    <property type="project" value="TreeGrafter"/>
</dbReference>
<dbReference type="GeneID" id="20352278"/>
<organism evidence="5">
    <name type="scientific">Gaeumannomyces tritici (strain R3-111a-1)</name>
    <name type="common">Wheat and barley take-all root rot fungus</name>
    <name type="synonym">Gaeumannomyces graminis var. tritici</name>
    <dbReference type="NCBI Taxonomy" id="644352"/>
    <lineage>
        <taxon>Eukaryota</taxon>
        <taxon>Fungi</taxon>
        <taxon>Dikarya</taxon>
        <taxon>Ascomycota</taxon>
        <taxon>Pezizomycotina</taxon>
        <taxon>Sordariomycetes</taxon>
        <taxon>Sordariomycetidae</taxon>
        <taxon>Magnaporthales</taxon>
        <taxon>Magnaporthaceae</taxon>
        <taxon>Gaeumannomyces</taxon>
    </lineage>
</organism>
<dbReference type="EnsemblFungi" id="EJT70797">
    <property type="protein sequence ID" value="EJT70797"/>
    <property type="gene ID" value="GGTG_11820"/>
</dbReference>
<dbReference type="Proteomes" id="UP000006039">
    <property type="component" value="Unassembled WGS sequence"/>
</dbReference>
<evidence type="ECO:0000313" key="6">
    <source>
        <dbReference type="EnsemblFungi" id="EJT70797"/>
    </source>
</evidence>
<sequence length="259" mass="27194">MADPAPTAATGPAPATQPALVAELPSRPAAAKKARLPQGAKMISRSLNTARNRPPANATREDPHLAPKRRIEIRRGTPLVSVLKRVQKLLDKSPRGVLSQSLHDAPSTGAAGGKRRGGRGGSGHVSRGGGKDREDDDGIAAGDERFDVLVVGTGGQNIEKALKTAAVFQRRGDCVVRLYTNTVSGVDTYECDEERSDDDDDDGSDGGARTGGADTAMSRVVAATVPPTGHERCAGRTVSKVVKQRPRKASSLEIGIRLR</sequence>
<comment type="subcellular location">
    <subcellularLocation>
        <location evidence="1">Nucleus</location>
    </subcellularLocation>
</comment>
<dbReference type="EMBL" id="GL385401">
    <property type="protein sequence ID" value="EJT70797.1"/>
    <property type="molecule type" value="Genomic_DNA"/>
</dbReference>
<name>J3PE97_GAET3</name>
<dbReference type="OrthoDB" id="5416589at2759"/>
<reference evidence="7" key="1">
    <citation type="submission" date="2010-07" db="EMBL/GenBank/DDBJ databases">
        <title>The genome sequence of Gaeumannomyces graminis var. tritici strain R3-111a-1.</title>
        <authorList>
            <consortium name="The Broad Institute Genome Sequencing Platform"/>
            <person name="Ma L.-J."/>
            <person name="Dead R."/>
            <person name="Young S."/>
            <person name="Zeng Q."/>
            <person name="Koehrsen M."/>
            <person name="Alvarado L."/>
            <person name="Berlin A."/>
            <person name="Chapman S.B."/>
            <person name="Chen Z."/>
            <person name="Freedman E."/>
            <person name="Gellesch M."/>
            <person name="Goldberg J."/>
            <person name="Griggs A."/>
            <person name="Gujja S."/>
            <person name="Heilman E.R."/>
            <person name="Heiman D."/>
            <person name="Hepburn T."/>
            <person name="Howarth C."/>
            <person name="Jen D."/>
            <person name="Larson L."/>
            <person name="Mehta T."/>
            <person name="Neiman D."/>
            <person name="Pearson M."/>
            <person name="Roberts A."/>
            <person name="Saif S."/>
            <person name="Shea T."/>
            <person name="Shenoy N."/>
            <person name="Sisk P."/>
            <person name="Stolte C."/>
            <person name="Sykes S."/>
            <person name="Walk T."/>
            <person name="White J."/>
            <person name="Yandava C."/>
            <person name="Haas B."/>
            <person name="Nusbaum C."/>
            <person name="Birren B."/>
        </authorList>
    </citation>
    <scope>NUCLEOTIDE SEQUENCE [LARGE SCALE GENOMIC DNA]</scope>
    <source>
        <strain evidence="7">R3-111a-1</strain>
    </source>
</reference>
<keyword evidence="2" id="KW-0819">tRNA processing</keyword>
<feature type="compositionally biased region" description="Gly residues" evidence="4">
    <location>
        <begin position="119"/>
        <end position="128"/>
    </location>
</feature>
<dbReference type="GO" id="GO:0001682">
    <property type="term" value="P:tRNA 5'-leader removal"/>
    <property type="evidence" value="ECO:0007669"/>
    <property type="project" value="InterPro"/>
</dbReference>
<dbReference type="GO" id="GO:0000172">
    <property type="term" value="C:ribonuclease MRP complex"/>
    <property type="evidence" value="ECO:0007669"/>
    <property type="project" value="InterPro"/>
</dbReference>
<reference evidence="6" key="5">
    <citation type="submission" date="2018-04" db="UniProtKB">
        <authorList>
            <consortium name="EnsemblFungi"/>
        </authorList>
    </citation>
    <scope>IDENTIFICATION</scope>
    <source>
        <strain evidence="6">R3-111a-1</strain>
    </source>
</reference>
<feature type="compositionally biased region" description="Basic and acidic residues" evidence="4">
    <location>
        <begin position="59"/>
        <end position="75"/>
    </location>
</feature>
<dbReference type="InterPro" id="IPR036882">
    <property type="entry name" value="Alba-like_dom_sf"/>
</dbReference>
<dbReference type="PANTHER" id="PTHR28256:SF1">
    <property type="entry name" value="RIBONUCLEASES P_MRP PROTEIN SUBUNIT POP7"/>
    <property type="match status" value="1"/>
</dbReference>
<dbReference type="HOGENOM" id="CLU_1073804_0_0_1"/>
<feature type="region of interest" description="Disordered" evidence="4">
    <location>
        <begin position="94"/>
        <end position="140"/>
    </location>
</feature>
<dbReference type="eggNOG" id="ENOG502RM49">
    <property type="taxonomic scope" value="Eukaryota"/>
</dbReference>
<dbReference type="GO" id="GO:0000294">
    <property type="term" value="P:nuclear-transcribed mRNA catabolic process, RNase MRP-dependent"/>
    <property type="evidence" value="ECO:0007669"/>
    <property type="project" value="TreeGrafter"/>
</dbReference>
<dbReference type="InterPro" id="IPR014612">
    <property type="entry name" value="Pop7/Rpp20"/>
</dbReference>
<accession>J3PE97</accession>
<gene>
    <name evidence="6" type="primary">20352278</name>
    <name evidence="5" type="ORF">GGTG_11820</name>
</gene>
<reference evidence="5" key="3">
    <citation type="submission" date="2010-09" db="EMBL/GenBank/DDBJ databases">
        <title>Annotation of Gaeumannomyces graminis var. tritici R3-111a-1.</title>
        <authorList>
            <consortium name="The Broad Institute Genome Sequencing Platform"/>
            <person name="Ma L.-J."/>
            <person name="Dead R."/>
            <person name="Young S.K."/>
            <person name="Zeng Q."/>
            <person name="Gargeya S."/>
            <person name="Fitzgerald M."/>
            <person name="Haas B."/>
            <person name="Abouelleil A."/>
            <person name="Alvarado L."/>
            <person name="Arachchi H.M."/>
            <person name="Berlin A."/>
            <person name="Brown A."/>
            <person name="Chapman S.B."/>
            <person name="Chen Z."/>
            <person name="Dunbar C."/>
            <person name="Freedman E."/>
            <person name="Gearin G."/>
            <person name="Gellesch M."/>
            <person name="Goldberg J."/>
            <person name="Griggs A."/>
            <person name="Gujja S."/>
            <person name="Heiman D."/>
            <person name="Howarth C."/>
            <person name="Larson L."/>
            <person name="Lui A."/>
            <person name="MacDonald P.J.P."/>
            <person name="Mehta T."/>
            <person name="Montmayeur A."/>
            <person name="Murphy C."/>
            <person name="Neiman D."/>
            <person name="Pearson M."/>
            <person name="Priest M."/>
            <person name="Roberts A."/>
            <person name="Saif S."/>
            <person name="Shea T."/>
            <person name="Shenoy N."/>
            <person name="Sisk P."/>
            <person name="Stolte C."/>
            <person name="Sykes S."/>
            <person name="Yandava C."/>
            <person name="Wortman J."/>
            <person name="Nusbaum C."/>
            <person name="Birren B."/>
        </authorList>
    </citation>
    <scope>NUCLEOTIDE SEQUENCE</scope>
    <source>
        <strain evidence="5">R3-111a-1</strain>
    </source>
</reference>
<dbReference type="GO" id="GO:0005655">
    <property type="term" value="C:nucleolar ribonuclease P complex"/>
    <property type="evidence" value="ECO:0007669"/>
    <property type="project" value="InterPro"/>
</dbReference>
<dbReference type="InterPro" id="IPR020241">
    <property type="entry name" value="RNase_P/MRP_Pop7_fungi"/>
</dbReference>
<evidence type="ECO:0000256" key="1">
    <source>
        <dbReference type="ARBA" id="ARBA00004123"/>
    </source>
</evidence>
<evidence type="ECO:0000313" key="7">
    <source>
        <dbReference type="Proteomes" id="UP000006039"/>
    </source>
</evidence>
<feature type="region of interest" description="Disordered" evidence="4">
    <location>
        <begin position="25"/>
        <end position="77"/>
    </location>
</feature>
<reference evidence="5" key="2">
    <citation type="submission" date="2010-07" db="EMBL/GenBank/DDBJ databases">
        <authorList>
            <consortium name="The Broad Institute Genome Sequencing Platform"/>
            <consortium name="Broad Institute Genome Sequencing Center for Infectious Disease"/>
            <person name="Ma L.-J."/>
            <person name="Dead R."/>
            <person name="Young S."/>
            <person name="Zeng Q."/>
            <person name="Koehrsen M."/>
            <person name="Alvarado L."/>
            <person name="Berlin A."/>
            <person name="Chapman S.B."/>
            <person name="Chen Z."/>
            <person name="Freedman E."/>
            <person name="Gellesch M."/>
            <person name="Goldberg J."/>
            <person name="Griggs A."/>
            <person name="Gujja S."/>
            <person name="Heilman E.R."/>
            <person name="Heiman D."/>
            <person name="Hepburn T."/>
            <person name="Howarth C."/>
            <person name="Jen D."/>
            <person name="Larson L."/>
            <person name="Mehta T."/>
            <person name="Neiman D."/>
            <person name="Pearson M."/>
            <person name="Roberts A."/>
            <person name="Saif S."/>
            <person name="Shea T."/>
            <person name="Shenoy N."/>
            <person name="Sisk P."/>
            <person name="Stolte C."/>
            <person name="Sykes S."/>
            <person name="Walk T."/>
            <person name="White J."/>
            <person name="Yandava C."/>
            <person name="Haas B."/>
            <person name="Nusbaum C."/>
            <person name="Birren B."/>
        </authorList>
    </citation>
    <scope>NUCLEOTIDE SEQUENCE</scope>
    <source>
        <strain evidence="5">R3-111a-1</strain>
    </source>
</reference>
<dbReference type="Gene3D" id="3.30.110.20">
    <property type="entry name" value="Alba-like domain"/>
    <property type="match status" value="1"/>
</dbReference>
<dbReference type="GO" id="GO:0004526">
    <property type="term" value="F:ribonuclease P activity"/>
    <property type="evidence" value="ECO:0007669"/>
    <property type="project" value="TreeGrafter"/>
</dbReference>
<dbReference type="GO" id="GO:0034965">
    <property type="term" value="P:intronic box C/D snoRNA processing"/>
    <property type="evidence" value="ECO:0007669"/>
    <property type="project" value="TreeGrafter"/>
</dbReference>
<dbReference type="RefSeq" id="XP_009227975.1">
    <property type="nucleotide sequence ID" value="XM_009229711.1"/>
</dbReference>
<keyword evidence="3" id="KW-0539">Nucleus</keyword>
<dbReference type="GO" id="GO:0000171">
    <property type="term" value="F:ribonuclease MRP activity"/>
    <property type="evidence" value="ECO:0007669"/>
    <property type="project" value="TreeGrafter"/>
</dbReference>
<dbReference type="VEuPathDB" id="FungiDB:GGTG_11820"/>
<dbReference type="AlphaFoldDB" id="J3PE97"/>
<dbReference type="GO" id="GO:0003723">
    <property type="term" value="F:RNA binding"/>
    <property type="evidence" value="ECO:0007669"/>
    <property type="project" value="TreeGrafter"/>
</dbReference>